<comment type="pathway">
    <text evidence="4 16">Cofactor biosynthesis; coenzyme A biosynthesis; CoA from (R)-pantothenate: step 1/5.</text>
</comment>
<feature type="binding site" evidence="16">
    <location>
        <position position="100"/>
    </location>
    <ligand>
        <name>substrate</name>
    </ligand>
</feature>
<comment type="cofactor">
    <cofactor evidence="16">
        <name>NH4(+)</name>
        <dbReference type="ChEBI" id="CHEBI:28938"/>
    </cofactor>
    <cofactor evidence="16">
        <name>K(+)</name>
        <dbReference type="ChEBI" id="CHEBI:29103"/>
    </cofactor>
    <text evidence="16">A monovalent cation. Ammonium or potassium.</text>
</comment>
<keyword evidence="7 16" id="KW-0963">Cytoplasm</keyword>
<dbReference type="GO" id="GO:0004594">
    <property type="term" value="F:pantothenate kinase activity"/>
    <property type="evidence" value="ECO:0007669"/>
    <property type="project" value="UniProtKB-UniRule"/>
</dbReference>
<dbReference type="HAMAP" id="MF_01274">
    <property type="entry name" value="Pantothen_kinase_3"/>
    <property type="match status" value="1"/>
</dbReference>
<evidence type="ECO:0000256" key="7">
    <source>
        <dbReference type="ARBA" id="ARBA00022490"/>
    </source>
</evidence>
<evidence type="ECO:0000256" key="3">
    <source>
        <dbReference type="ARBA" id="ARBA00004496"/>
    </source>
</evidence>
<comment type="caution">
    <text evidence="17">The sequence shown here is derived from an EMBL/GenBank/DDBJ whole genome shotgun (WGS) entry which is preliminary data.</text>
</comment>
<evidence type="ECO:0000256" key="4">
    <source>
        <dbReference type="ARBA" id="ARBA00005225"/>
    </source>
</evidence>
<evidence type="ECO:0000256" key="14">
    <source>
        <dbReference type="ARBA" id="ARBA00038036"/>
    </source>
</evidence>
<dbReference type="InterPro" id="IPR004619">
    <property type="entry name" value="Type_III_PanK"/>
</dbReference>
<evidence type="ECO:0000256" key="10">
    <source>
        <dbReference type="ARBA" id="ARBA00022777"/>
    </source>
</evidence>
<feature type="binding site" evidence="16">
    <location>
        <begin position="107"/>
        <end position="110"/>
    </location>
    <ligand>
        <name>substrate</name>
    </ligand>
</feature>
<evidence type="ECO:0000256" key="11">
    <source>
        <dbReference type="ARBA" id="ARBA00022840"/>
    </source>
</evidence>
<protein>
    <recommendedName>
        <fullName evidence="15 16">Type III pantothenate kinase</fullName>
        <ecNumber evidence="6 16">2.7.1.33</ecNumber>
    </recommendedName>
    <alternativeName>
        <fullName evidence="16">PanK-III</fullName>
    </alternativeName>
    <alternativeName>
        <fullName evidence="16">Pantothenic acid kinase</fullName>
    </alternativeName>
</protein>
<dbReference type="InterPro" id="IPR043129">
    <property type="entry name" value="ATPase_NBD"/>
</dbReference>
<evidence type="ECO:0000313" key="17">
    <source>
        <dbReference type="EMBL" id="HGB14642.1"/>
    </source>
</evidence>
<dbReference type="GO" id="GO:0005737">
    <property type="term" value="C:cytoplasm"/>
    <property type="evidence" value="ECO:0007669"/>
    <property type="project" value="UniProtKB-SubCell"/>
</dbReference>
<evidence type="ECO:0000256" key="8">
    <source>
        <dbReference type="ARBA" id="ARBA00022679"/>
    </source>
</evidence>
<feature type="active site" description="Proton acceptor" evidence="16">
    <location>
        <position position="109"/>
    </location>
</feature>
<evidence type="ECO:0000256" key="1">
    <source>
        <dbReference type="ARBA" id="ARBA00001206"/>
    </source>
</evidence>
<dbReference type="EMBL" id="DTHB01000042">
    <property type="protein sequence ID" value="HGB14642.1"/>
    <property type="molecule type" value="Genomic_DNA"/>
</dbReference>
<comment type="subcellular location">
    <subcellularLocation>
        <location evidence="3 16">Cytoplasm</location>
    </subcellularLocation>
</comment>
<dbReference type="NCBIfam" id="TIGR00671">
    <property type="entry name" value="baf"/>
    <property type="match status" value="1"/>
</dbReference>
<dbReference type="UniPathway" id="UPA00241">
    <property type="reaction ID" value="UER00352"/>
</dbReference>
<keyword evidence="10 16" id="KW-0418">Kinase</keyword>
<dbReference type="PANTHER" id="PTHR34265:SF1">
    <property type="entry name" value="TYPE III PANTOTHENATE KINASE"/>
    <property type="match status" value="1"/>
</dbReference>
<feature type="binding site" evidence="16">
    <location>
        <begin position="6"/>
        <end position="13"/>
    </location>
    <ligand>
        <name>ATP</name>
        <dbReference type="ChEBI" id="CHEBI:30616"/>
    </ligand>
</feature>
<keyword evidence="11 16" id="KW-0067">ATP-binding</keyword>
<evidence type="ECO:0000256" key="2">
    <source>
        <dbReference type="ARBA" id="ARBA00001958"/>
    </source>
</evidence>
<comment type="cofactor">
    <cofactor evidence="2">
        <name>K(+)</name>
        <dbReference type="ChEBI" id="CHEBI:29103"/>
    </cofactor>
</comment>
<dbReference type="EC" id="2.7.1.33" evidence="6 16"/>
<reference evidence="17" key="1">
    <citation type="journal article" date="2020" name="mSystems">
        <title>Genome- and Community-Level Interaction Insights into Carbon Utilization and Element Cycling Functions of Hydrothermarchaeota in Hydrothermal Sediment.</title>
        <authorList>
            <person name="Zhou Z."/>
            <person name="Liu Y."/>
            <person name="Xu W."/>
            <person name="Pan J."/>
            <person name="Luo Z.H."/>
            <person name="Li M."/>
        </authorList>
    </citation>
    <scope>NUCLEOTIDE SEQUENCE [LARGE SCALE GENOMIC DNA]</scope>
    <source>
        <strain evidence="17">SpSt-776</strain>
    </source>
</reference>
<comment type="similarity">
    <text evidence="14 16">Belongs to the type III pantothenate kinase family.</text>
</comment>
<comment type="subunit">
    <text evidence="5 16">Homodimer.</text>
</comment>
<evidence type="ECO:0000256" key="13">
    <source>
        <dbReference type="ARBA" id="ARBA00022993"/>
    </source>
</evidence>
<dbReference type="GO" id="GO:0015937">
    <property type="term" value="P:coenzyme A biosynthetic process"/>
    <property type="evidence" value="ECO:0007669"/>
    <property type="project" value="UniProtKB-UniRule"/>
</dbReference>
<comment type="function">
    <text evidence="16">Catalyzes the phosphorylation of pantothenate (Pan), the first step in CoA biosynthesis.</text>
</comment>
<organism evidence="17">
    <name type="scientific">Desulfobacca acetoxidans</name>
    <dbReference type="NCBI Taxonomy" id="60893"/>
    <lineage>
        <taxon>Bacteria</taxon>
        <taxon>Pseudomonadati</taxon>
        <taxon>Thermodesulfobacteriota</taxon>
        <taxon>Desulfobaccia</taxon>
        <taxon>Desulfobaccales</taxon>
        <taxon>Desulfobaccaceae</taxon>
        <taxon>Desulfobacca</taxon>
    </lineage>
</organism>
<dbReference type="Gene3D" id="3.30.420.40">
    <property type="match status" value="2"/>
</dbReference>
<dbReference type="CDD" id="cd24015">
    <property type="entry name" value="ASKHA_NBD_PanK-III"/>
    <property type="match status" value="1"/>
</dbReference>
<dbReference type="GO" id="GO:0046872">
    <property type="term" value="F:metal ion binding"/>
    <property type="evidence" value="ECO:0007669"/>
    <property type="project" value="UniProtKB-KW"/>
</dbReference>
<keyword evidence="16" id="KW-0479">Metal-binding</keyword>
<evidence type="ECO:0000256" key="6">
    <source>
        <dbReference type="ARBA" id="ARBA00012102"/>
    </source>
</evidence>
<gene>
    <name evidence="16" type="primary">coaX</name>
    <name evidence="17" type="ORF">ENV62_05330</name>
</gene>
<dbReference type="SUPFAM" id="SSF53067">
    <property type="entry name" value="Actin-like ATPase domain"/>
    <property type="match status" value="2"/>
</dbReference>
<keyword evidence="13 16" id="KW-0173">Coenzyme A biosynthesis</keyword>
<dbReference type="NCBIfam" id="NF009855">
    <property type="entry name" value="PRK13321.1"/>
    <property type="match status" value="1"/>
</dbReference>
<evidence type="ECO:0000256" key="5">
    <source>
        <dbReference type="ARBA" id="ARBA00011738"/>
    </source>
</evidence>
<evidence type="ECO:0000256" key="12">
    <source>
        <dbReference type="ARBA" id="ARBA00022958"/>
    </source>
</evidence>
<keyword evidence="9 16" id="KW-0547">Nucleotide-binding</keyword>
<dbReference type="AlphaFoldDB" id="A0A7C3SIS5"/>
<dbReference type="GO" id="GO:0005524">
    <property type="term" value="F:ATP binding"/>
    <property type="evidence" value="ECO:0007669"/>
    <property type="project" value="UniProtKB-UniRule"/>
</dbReference>
<proteinExistence type="inferred from homology"/>
<keyword evidence="12 16" id="KW-0630">Potassium</keyword>
<dbReference type="PANTHER" id="PTHR34265">
    <property type="entry name" value="TYPE III PANTOTHENATE KINASE"/>
    <property type="match status" value="1"/>
</dbReference>
<feature type="binding site" evidence="16">
    <location>
        <position position="185"/>
    </location>
    <ligand>
        <name>substrate</name>
    </ligand>
</feature>
<name>A0A7C3SIS5_9BACT</name>
<evidence type="ECO:0000256" key="15">
    <source>
        <dbReference type="ARBA" id="ARBA00040883"/>
    </source>
</evidence>
<keyword evidence="8 16" id="KW-0808">Transferase</keyword>
<accession>A0A7C3SIS5</accession>
<evidence type="ECO:0000256" key="9">
    <source>
        <dbReference type="ARBA" id="ARBA00022741"/>
    </source>
</evidence>
<dbReference type="Pfam" id="PF03309">
    <property type="entry name" value="Pan_kinase"/>
    <property type="match status" value="1"/>
</dbReference>
<evidence type="ECO:0000256" key="16">
    <source>
        <dbReference type="HAMAP-Rule" id="MF_01274"/>
    </source>
</evidence>
<dbReference type="NCBIfam" id="NF009848">
    <property type="entry name" value="PRK13318.1-6"/>
    <property type="match status" value="1"/>
</dbReference>
<sequence length="264" mass="28761">MLIVMDVGNTNTVIGVYQGDELVSDWRIRTEKEVTIDELGILLRNLFQSHGLVLEKGADLIISCVVPPMVNTLEGFALRYLKVRPLWVGPGIKTGMPIHYDNPREVGADRIVNAVAAYDQVRGAVIVVDFGTATTFDAISRQGEYLGGAIAPGVMISCEALFIKASKLPRVEIFAKPKSIIAKDTISSMNAGIIYGYVGLVDGIVSRMKQALGDHAKVIATGGLACLIASETNSIDLVDDYLTLKGLKIIYERNRPRREERDKG</sequence>
<comment type="catalytic activity">
    <reaction evidence="1 16">
        <text>(R)-pantothenate + ATP = (R)-4'-phosphopantothenate + ADP + H(+)</text>
        <dbReference type="Rhea" id="RHEA:16373"/>
        <dbReference type="ChEBI" id="CHEBI:10986"/>
        <dbReference type="ChEBI" id="CHEBI:15378"/>
        <dbReference type="ChEBI" id="CHEBI:29032"/>
        <dbReference type="ChEBI" id="CHEBI:30616"/>
        <dbReference type="ChEBI" id="CHEBI:456216"/>
        <dbReference type="EC" id="2.7.1.33"/>
    </reaction>
</comment>
<feature type="binding site" evidence="16">
    <location>
        <position position="129"/>
    </location>
    <ligand>
        <name>K(+)</name>
        <dbReference type="ChEBI" id="CHEBI:29103"/>
    </ligand>
</feature>
<feature type="binding site" evidence="16">
    <location>
        <position position="132"/>
    </location>
    <ligand>
        <name>ATP</name>
        <dbReference type="ChEBI" id="CHEBI:30616"/>
    </ligand>
</feature>